<feature type="domain" description="RDRP C-terminal head" evidence="12">
    <location>
        <begin position="1366"/>
        <end position="1447"/>
    </location>
</feature>
<comment type="similarity">
    <text evidence="1 8">Belongs to the RdRP family.</text>
</comment>
<dbReference type="Proteomes" id="UP001457282">
    <property type="component" value="Unassembled WGS sequence"/>
</dbReference>
<proteinExistence type="inferred from homology"/>
<dbReference type="EMBL" id="JBEDUW010000003">
    <property type="protein sequence ID" value="KAK9939772.1"/>
    <property type="molecule type" value="Genomic_DNA"/>
</dbReference>
<keyword evidence="5 8" id="KW-0694">RNA-binding</keyword>
<comment type="catalytic activity">
    <reaction evidence="7 8">
        <text>RNA(n) + a ribonucleoside 5'-triphosphate = RNA(n+1) + diphosphate</text>
        <dbReference type="Rhea" id="RHEA:21248"/>
        <dbReference type="Rhea" id="RHEA-COMP:14527"/>
        <dbReference type="Rhea" id="RHEA-COMP:17342"/>
        <dbReference type="ChEBI" id="CHEBI:33019"/>
        <dbReference type="ChEBI" id="CHEBI:61557"/>
        <dbReference type="ChEBI" id="CHEBI:140395"/>
        <dbReference type="EC" id="2.7.7.48"/>
    </reaction>
</comment>
<evidence type="ECO:0000256" key="8">
    <source>
        <dbReference type="RuleBase" id="RU363098"/>
    </source>
</evidence>
<feature type="compositionally biased region" description="Low complexity" evidence="9">
    <location>
        <begin position="125"/>
        <end position="135"/>
    </location>
</feature>
<feature type="region of interest" description="Disordered" evidence="9">
    <location>
        <begin position="229"/>
        <end position="253"/>
    </location>
</feature>
<comment type="function">
    <text evidence="8">Probably involved in the RNA silencing pathway and required for the generation of small interfering RNAs (siRNAs).</text>
</comment>
<gene>
    <name evidence="13" type="ORF">M0R45_016461</name>
</gene>
<keyword evidence="4 8" id="KW-0548">Nucleotidyltransferase</keyword>
<dbReference type="PANTHER" id="PTHR23079:SF55">
    <property type="entry name" value="RNA-DIRECTED RNA POLYMERASE"/>
    <property type="match status" value="1"/>
</dbReference>
<organism evidence="13 14">
    <name type="scientific">Rubus argutus</name>
    <name type="common">Southern blackberry</name>
    <dbReference type="NCBI Taxonomy" id="59490"/>
    <lineage>
        <taxon>Eukaryota</taxon>
        <taxon>Viridiplantae</taxon>
        <taxon>Streptophyta</taxon>
        <taxon>Embryophyta</taxon>
        <taxon>Tracheophyta</taxon>
        <taxon>Spermatophyta</taxon>
        <taxon>Magnoliopsida</taxon>
        <taxon>eudicotyledons</taxon>
        <taxon>Gunneridae</taxon>
        <taxon>Pentapetalae</taxon>
        <taxon>rosids</taxon>
        <taxon>fabids</taxon>
        <taxon>Rosales</taxon>
        <taxon>Rosaceae</taxon>
        <taxon>Rosoideae</taxon>
        <taxon>Rosoideae incertae sedis</taxon>
        <taxon>Rubus</taxon>
    </lineage>
</organism>
<evidence type="ECO:0000313" key="13">
    <source>
        <dbReference type="EMBL" id="KAK9939772.1"/>
    </source>
</evidence>
<dbReference type="GO" id="GO:0003723">
    <property type="term" value="F:RNA binding"/>
    <property type="evidence" value="ECO:0007669"/>
    <property type="project" value="UniProtKB-KW"/>
</dbReference>
<keyword evidence="6 8" id="KW-0943">RNA-mediated gene silencing</keyword>
<evidence type="ECO:0000313" key="14">
    <source>
        <dbReference type="Proteomes" id="UP001457282"/>
    </source>
</evidence>
<evidence type="ECO:0000256" key="2">
    <source>
        <dbReference type="ARBA" id="ARBA00022484"/>
    </source>
</evidence>
<dbReference type="Pfam" id="PF26253">
    <property type="entry name" value="RdRP_head"/>
    <property type="match status" value="1"/>
</dbReference>
<evidence type="ECO:0000259" key="12">
    <source>
        <dbReference type="Pfam" id="PF26253"/>
    </source>
</evidence>
<feature type="region of interest" description="Disordered" evidence="9">
    <location>
        <begin position="276"/>
        <end position="301"/>
    </location>
</feature>
<evidence type="ECO:0000259" key="10">
    <source>
        <dbReference type="Pfam" id="PF05183"/>
    </source>
</evidence>
<dbReference type="InterPro" id="IPR058752">
    <property type="entry name" value="RDRP_C_head"/>
</dbReference>
<protein>
    <recommendedName>
        <fullName evidence="8">RNA-dependent RNA polymerase</fullName>
        <ecNumber evidence="8">2.7.7.48</ecNumber>
    </recommendedName>
</protein>
<evidence type="ECO:0000256" key="9">
    <source>
        <dbReference type="SAM" id="MobiDB-lite"/>
    </source>
</evidence>
<keyword evidence="3 8" id="KW-0808">Transferase</keyword>
<comment type="caution">
    <text evidence="13">The sequence shown here is derived from an EMBL/GenBank/DDBJ whole genome shotgun (WGS) entry which is preliminary data.</text>
</comment>
<dbReference type="PANTHER" id="PTHR23079">
    <property type="entry name" value="RNA-DEPENDENT RNA POLYMERASE"/>
    <property type="match status" value="1"/>
</dbReference>
<evidence type="ECO:0000256" key="5">
    <source>
        <dbReference type="ARBA" id="ARBA00022884"/>
    </source>
</evidence>
<feature type="domain" description="RDRP core" evidence="10">
    <location>
        <begin position="683"/>
        <end position="1315"/>
    </location>
</feature>
<evidence type="ECO:0000256" key="6">
    <source>
        <dbReference type="ARBA" id="ARBA00023158"/>
    </source>
</evidence>
<sequence length="1460" mass="164210">MLSQRTIFLSETRFKLRDGAIELLRSRPVKMKRGWDERLPQSVEVLLGKICADKKEPWPEGDVRRELAALSEKSALEILQKISDSTSSIRTTLGNYIKWMIRQCSTPSPSPSPSKTVRCAAHIQTPSSPTTPITTHLRPPAGNNNNSNGQSPYYSSDSPLKAERTSYQSSSASVAPVQDDERFQGDIYSDRSAVGLSIYSSGSPLKSAGNSHQRPSARVKLDERFQGEGFRDWSPVTGQSPYSSGSPLKATGTSTCHRLCAPEQLDERFQGDVFSDRSPVGQLPYSSGSPLKAAGTSHQRLSTRVKLDERFQGETIRDLSPVIGQSPYSSGSPFKATGTSTYHRLCSFEQLDERFQGDVFSDRSPVVQLPYSTGSPLKATRISNQRLSPPLQLDERFQGKTFRDRSPVIGQSPYSSGSPFKTAGSCSYQRISAPEQLDERFQGEIFSDRSPVGKLPYSSGSPLIAAGTSHQRLSPPVQLDERFQGDAVRDRSPVIGQSPYSSGSPFEAAGNSYQILSAPVQLDERFQGEAFTDHRQSPVHRQSPYASGSQSTNVCTFPCQRLSANVAPVQLHARFQGEVITRSPVLDKPGDHGEAHLVALGELDFRKQFLILSYAGGKKLKDLIAAEDIRHWKNLPMVMFESKVWEYLGRKCISAEDRRLSFDWDCGSTHVYHCYVSVDGSYRFKGPYLYKLRRTLLQKELGDDNVLLVKFAKEVTQRGHSTYDHNYSTYMKVAREGIVVGLRRYRFFVFKDGGNEEKKKNPTSSPVKCYFVRVGSDAAIDKDVGYKLSNRTMHEARCLFMHAHTLASIDNYMARFSLILSKTTSLKVDWSLVKVEIIDEEYCLDKSEPRNCRDEKPRIHTDGTGFISEDLALLCPKIEVKGKCMDNEHMQRLVVPVELEENDMGKKRPSLRTEEPPLLMQCRLFHNGSASKGTLLVNKQLQPKTIQIRPSMLKVKTDPTISLNQTVTSLEIVGTSTPPRNTHLSRILIALLVHGGVPEEFFMQILNKALEDAHGVFCKTRAALKVAEKYGEIDDNFLGKLMISFGIPLEESYLRYRLSVLMKEENNSLRKGRLYIPDSFNLMGTADPTGTLKEDEVCVILKDGHLSGNVLVYRYPGLHFGDIHVLKATYVEKLKSVVGNAKYGIFFSCKGPRSVADEMGGGDFDGDLYWVSRNPQLLELYKPSEPWIEASISTQKVASRRPTEHSAEDLEDVLFRSFLTTRFEPSFAMGEAADNWLAWMDWFLTLGDGKIEEKNNVKKKILQLVDLYYAALDAPKKGVKVVVPKELKVSCFPHYMGKNNSYPSTSILGSIYNRVNEHQTEDRSLREVEKLPIFDINEVPGACLDKWEELHRQYRSEMAPVVQDPDKESKNQSAEEVIRKYKKILYEADDFEDSRRPTDEIFNEAHAIYHVCYDHARRVRSVKSCSFAWKVAGKALCHLHAKKKNERCFTMVSSVLNEIL</sequence>
<dbReference type="GO" id="GO:0030422">
    <property type="term" value="P:siRNA processing"/>
    <property type="evidence" value="ECO:0007669"/>
    <property type="project" value="TreeGrafter"/>
</dbReference>
<dbReference type="Pfam" id="PF26252">
    <property type="entry name" value="RdRP_helical"/>
    <property type="match status" value="1"/>
</dbReference>
<dbReference type="GO" id="GO:0003968">
    <property type="term" value="F:RNA-directed RNA polymerase activity"/>
    <property type="evidence" value="ECO:0007669"/>
    <property type="project" value="UniProtKB-KW"/>
</dbReference>
<dbReference type="InterPro" id="IPR007855">
    <property type="entry name" value="RDRP"/>
</dbReference>
<keyword evidence="14" id="KW-1185">Reference proteome</keyword>
<reference evidence="13 14" key="1">
    <citation type="journal article" date="2023" name="G3 (Bethesda)">
        <title>A chromosome-length genome assembly and annotation of blackberry (Rubus argutus, cv. 'Hillquist').</title>
        <authorList>
            <person name="Bruna T."/>
            <person name="Aryal R."/>
            <person name="Dudchenko O."/>
            <person name="Sargent D.J."/>
            <person name="Mead D."/>
            <person name="Buti M."/>
            <person name="Cavallini A."/>
            <person name="Hytonen T."/>
            <person name="Andres J."/>
            <person name="Pham M."/>
            <person name="Weisz D."/>
            <person name="Mascagni F."/>
            <person name="Usai G."/>
            <person name="Natali L."/>
            <person name="Bassil N."/>
            <person name="Fernandez G.E."/>
            <person name="Lomsadze A."/>
            <person name="Armour M."/>
            <person name="Olukolu B."/>
            <person name="Poorten T."/>
            <person name="Britton C."/>
            <person name="Davik J."/>
            <person name="Ashrafi H."/>
            <person name="Aiden E.L."/>
            <person name="Borodovsky M."/>
            <person name="Worthington M."/>
        </authorList>
    </citation>
    <scope>NUCLEOTIDE SEQUENCE [LARGE SCALE GENOMIC DNA]</scope>
    <source>
        <strain evidence="13">PI 553951</strain>
    </source>
</reference>
<feature type="region of interest" description="Disordered" evidence="9">
    <location>
        <begin position="124"/>
        <end position="178"/>
    </location>
</feature>
<dbReference type="GO" id="GO:0031380">
    <property type="term" value="C:nuclear RNA-directed RNA polymerase complex"/>
    <property type="evidence" value="ECO:0007669"/>
    <property type="project" value="TreeGrafter"/>
</dbReference>
<accession>A0AAW1XT49</accession>
<feature type="compositionally biased region" description="Polar residues" evidence="9">
    <location>
        <begin position="236"/>
        <end position="253"/>
    </location>
</feature>
<evidence type="ECO:0000256" key="7">
    <source>
        <dbReference type="ARBA" id="ARBA00048744"/>
    </source>
</evidence>
<feature type="compositionally biased region" description="Polar residues" evidence="9">
    <location>
        <begin position="142"/>
        <end position="158"/>
    </location>
</feature>
<dbReference type="InterPro" id="IPR058751">
    <property type="entry name" value="RDRP_helical"/>
</dbReference>
<evidence type="ECO:0000256" key="4">
    <source>
        <dbReference type="ARBA" id="ARBA00022695"/>
    </source>
</evidence>
<evidence type="ECO:0000259" key="11">
    <source>
        <dbReference type="Pfam" id="PF26252"/>
    </source>
</evidence>
<dbReference type="EC" id="2.7.7.48" evidence="8"/>
<evidence type="ECO:0000256" key="3">
    <source>
        <dbReference type="ARBA" id="ARBA00022679"/>
    </source>
</evidence>
<keyword evidence="2 8" id="KW-0696">RNA-directed RNA polymerase</keyword>
<feature type="domain" description="RDRP helical" evidence="11">
    <location>
        <begin position="596"/>
        <end position="661"/>
    </location>
</feature>
<name>A0AAW1XT49_RUBAR</name>
<evidence type="ECO:0000256" key="1">
    <source>
        <dbReference type="ARBA" id="ARBA00005762"/>
    </source>
</evidence>
<dbReference type="Pfam" id="PF05183">
    <property type="entry name" value="RdRP"/>
    <property type="match status" value="1"/>
</dbReference>
<dbReference type="InterPro" id="IPR057596">
    <property type="entry name" value="RDRP_core"/>
</dbReference>